<feature type="domain" description="DUF7683" evidence="1">
    <location>
        <begin position="4"/>
        <end position="78"/>
    </location>
</feature>
<accession>A0ABS6LYH7</accession>
<dbReference type="RefSeq" id="WP_217174312.1">
    <property type="nucleotide sequence ID" value="NZ_JAFMOW010000066.1"/>
</dbReference>
<organism evidence="2 3">
    <name type="scientific">Rahnella bonaserana</name>
    <dbReference type="NCBI Taxonomy" id="2816248"/>
    <lineage>
        <taxon>Bacteria</taxon>
        <taxon>Pseudomonadati</taxon>
        <taxon>Pseudomonadota</taxon>
        <taxon>Gammaproteobacteria</taxon>
        <taxon>Enterobacterales</taxon>
        <taxon>Yersiniaceae</taxon>
        <taxon>Rahnella</taxon>
    </lineage>
</organism>
<keyword evidence="3" id="KW-1185">Reference proteome</keyword>
<dbReference type="Pfam" id="PF24731">
    <property type="entry name" value="DUF7683"/>
    <property type="match status" value="1"/>
</dbReference>
<comment type="caution">
    <text evidence="2">The sequence shown here is derived from an EMBL/GenBank/DDBJ whole genome shotgun (WGS) entry which is preliminary data.</text>
</comment>
<reference evidence="2 3" key="1">
    <citation type="submission" date="2021-03" db="EMBL/GenBank/DDBJ databases">
        <title>Five novel Rahnella species.</title>
        <authorList>
            <person name="Brady C."/>
            <person name="Asselin J."/>
            <person name="Beer S."/>
            <person name="Bruberg M.B."/>
            <person name="Crampton B."/>
            <person name="Venter S."/>
            <person name="Arnold D."/>
            <person name="Denman S."/>
        </authorList>
    </citation>
    <scope>NUCLEOTIDE SEQUENCE [LARGE SCALE GENOMIC DNA]</scope>
    <source>
        <strain evidence="2 3">H11b</strain>
    </source>
</reference>
<dbReference type="Proteomes" id="UP000734343">
    <property type="component" value="Unassembled WGS sequence"/>
</dbReference>
<name>A0ABS6LYH7_9GAMM</name>
<protein>
    <recommendedName>
        <fullName evidence="1">DUF7683 domain-containing protein</fullName>
    </recommendedName>
</protein>
<sequence>MIVYSIEIFDEFSEELVREIEIPEANVDFVAEIMKWNATDKISFIRGIGGFNVTKTQALELESMLGIKFYAEQKIIQISGGEI</sequence>
<dbReference type="InterPro" id="IPR056100">
    <property type="entry name" value="DUF7683"/>
</dbReference>
<proteinExistence type="predicted"/>
<evidence type="ECO:0000313" key="2">
    <source>
        <dbReference type="EMBL" id="MBU9857144.1"/>
    </source>
</evidence>
<evidence type="ECO:0000259" key="1">
    <source>
        <dbReference type="Pfam" id="PF24731"/>
    </source>
</evidence>
<gene>
    <name evidence="2" type="ORF">J1778_17885</name>
</gene>
<dbReference type="EMBL" id="JAFMOW010000066">
    <property type="protein sequence ID" value="MBU9857144.1"/>
    <property type="molecule type" value="Genomic_DNA"/>
</dbReference>
<evidence type="ECO:0000313" key="3">
    <source>
        <dbReference type="Proteomes" id="UP000734343"/>
    </source>
</evidence>